<organism evidence="1 2">
    <name type="scientific">Actinoplanes regularis</name>
    <dbReference type="NCBI Taxonomy" id="52697"/>
    <lineage>
        <taxon>Bacteria</taxon>
        <taxon>Bacillati</taxon>
        <taxon>Actinomycetota</taxon>
        <taxon>Actinomycetes</taxon>
        <taxon>Micromonosporales</taxon>
        <taxon>Micromonosporaceae</taxon>
        <taxon>Actinoplanes</taxon>
    </lineage>
</organism>
<proteinExistence type="predicted"/>
<protein>
    <submittedName>
        <fullName evidence="1">HEXXH motif-containing protein</fullName>
    </submittedName>
</protein>
<dbReference type="RefSeq" id="WP_089295506.1">
    <property type="nucleotide sequence ID" value="NZ_BOMU01000061.1"/>
</dbReference>
<dbReference type="InterPro" id="IPR026337">
    <property type="entry name" value="AKG_HExxH"/>
</dbReference>
<evidence type="ECO:0000313" key="2">
    <source>
        <dbReference type="Proteomes" id="UP000198415"/>
    </source>
</evidence>
<dbReference type="OrthoDB" id="796761at2"/>
<name>A0A239BJ84_9ACTN</name>
<evidence type="ECO:0000313" key="1">
    <source>
        <dbReference type="EMBL" id="SNS08257.1"/>
    </source>
</evidence>
<sequence length="485" mass="51947">MRPFRLADSDLAALGAGRPSPGTLGLLRRARLSRHLLLLREARRAVPERLAWYDDLGALTPAAARTRIADPLVGLWSARVLAALRAGPETALGELPEPVGHLIRVTHSGRTLTVRLDDRGPLRHLLGLPPAERLAPTELAHWHDCLDAAWRILVTRHPTAAGILDGVLQVIVPARPDPLAEGVSATSAGAFGAVAMSAPATGTGLAVALLHETQHSVLNAVHGLFELVHPGGRLGYSPWREDPRPTFGVLHGAYAFLAVARFWRTELRHDGATAPGRGAAEFEFARWRTAVHETAGRLLAGGELTAAGVRLVGALRDEVEPWLAEPVDPEVERLADLARADHHARWRLRNLTPSPGDLTALAGAWRAGRPAMPVESTVADGVRTIESSPRLRLIRAVLRGDTAGAEEGDPGDVACVRGSRRDALTSYQASLSKDRAHDAAWGGLALVSPHPALRRRPELVRAAALALPEADLAALADWLSHQDED</sequence>
<dbReference type="Proteomes" id="UP000198415">
    <property type="component" value="Unassembled WGS sequence"/>
</dbReference>
<accession>A0A239BJ84</accession>
<keyword evidence="2" id="KW-1185">Reference proteome</keyword>
<dbReference type="NCBIfam" id="TIGR04267">
    <property type="entry name" value="mod_HExxH"/>
    <property type="match status" value="1"/>
</dbReference>
<gene>
    <name evidence="1" type="ORF">SAMN06264365_109283</name>
</gene>
<reference evidence="1 2" key="1">
    <citation type="submission" date="2017-06" db="EMBL/GenBank/DDBJ databases">
        <authorList>
            <person name="Kim H.J."/>
            <person name="Triplett B.A."/>
        </authorList>
    </citation>
    <scope>NUCLEOTIDE SEQUENCE [LARGE SCALE GENOMIC DNA]</scope>
    <source>
        <strain evidence="1 2">DSM 43151</strain>
    </source>
</reference>
<dbReference type="EMBL" id="FZNR01000009">
    <property type="protein sequence ID" value="SNS08257.1"/>
    <property type="molecule type" value="Genomic_DNA"/>
</dbReference>
<dbReference type="AlphaFoldDB" id="A0A239BJ84"/>